<dbReference type="EMBL" id="PDCK01000042">
    <property type="protein sequence ID" value="PRQ38554.1"/>
    <property type="molecule type" value="Genomic_DNA"/>
</dbReference>
<dbReference type="PANTHER" id="PTHR31541:SF25">
    <property type="entry name" value="GAMMA-GLIADIN B"/>
    <property type="match status" value="1"/>
</dbReference>
<name>A0A2P6QWM6_ROSCH</name>
<evidence type="ECO:0000256" key="4">
    <source>
        <dbReference type="ARBA" id="ARBA00023163"/>
    </source>
</evidence>
<keyword evidence="5" id="KW-0539">Nucleus</keyword>
<dbReference type="InterPro" id="IPR005508">
    <property type="entry name" value="At2g31720-like"/>
</dbReference>
<accession>A0A2P6QWM6</accession>
<dbReference type="Gramene" id="PRQ38554">
    <property type="protein sequence ID" value="PRQ38554"/>
    <property type="gene ID" value="RchiOBHm_Chr4g0415241"/>
</dbReference>
<evidence type="ECO:0000256" key="3">
    <source>
        <dbReference type="ARBA" id="ARBA00023125"/>
    </source>
</evidence>
<dbReference type="GO" id="GO:0003677">
    <property type="term" value="F:DNA binding"/>
    <property type="evidence" value="ECO:0007669"/>
    <property type="project" value="UniProtKB-KW"/>
</dbReference>
<evidence type="ECO:0000256" key="6">
    <source>
        <dbReference type="SAM" id="MobiDB-lite"/>
    </source>
</evidence>
<dbReference type="AlphaFoldDB" id="A0A2P6QWM6"/>
<dbReference type="Pfam" id="PF03754">
    <property type="entry name" value="At2g31720-like"/>
    <property type="match status" value="1"/>
</dbReference>
<protein>
    <submittedName>
        <fullName evidence="7">Putative B3 domain-containing protein</fullName>
    </submittedName>
</protein>
<dbReference type="Gene3D" id="2.40.330.10">
    <property type="entry name" value="DNA-binding pseudobarrel domain"/>
    <property type="match status" value="1"/>
</dbReference>
<evidence type="ECO:0000313" key="8">
    <source>
        <dbReference type="Proteomes" id="UP000238479"/>
    </source>
</evidence>
<comment type="subcellular location">
    <subcellularLocation>
        <location evidence="1">Nucleus</location>
    </subcellularLocation>
</comment>
<gene>
    <name evidence="7" type="ORF">RchiOBHm_Chr4g0415241</name>
</gene>
<keyword evidence="3" id="KW-0238">DNA-binding</keyword>
<dbReference type="STRING" id="74649.A0A2P6QWM6"/>
<evidence type="ECO:0000313" key="7">
    <source>
        <dbReference type="EMBL" id="PRQ38554.1"/>
    </source>
</evidence>
<evidence type="ECO:0000256" key="5">
    <source>
        <dbReference type="ARBA" id="ARBA00023242"/>
    </source>
</evidence>
<dbReference type="OMA" id="QESTWEG"/>
<feature type="region of interest" description="Disordered" evidence="6">
    <location>
        <begin position="1"/>
        <end position="24"/>
    </location>
</feature>
<proteinExistence type="predicted"/>
<comment type="caution">
    <text evidence="7">The sequence shown here is derived from an EMBL/GenBank/DDBJ whole genome shotgun (WGS) entry which is preliminary data.</text>
</comment>
<dbReference type="InterPro" id="IPR015300">
    <property type="entry name" value="DNA-bd_pseudobarrel_sf"/>
</dbReference>
<keyword evidence="4" id="KW-0804">Transcription</keyword>
<evidence type="ECO:0000256" key="2">
    <source>
        <dbReference type="ARBA" id="ARBA00023015"/>
    </source>
</evidence>
<organism evidence="7 8">
    <name type="scientific">Rosa chinensis</name>
    <name type="common">China rose</name>
    <dbReference type="NCBI Taxonomy" id="74649"/>
    <lineage>
        <taxon>Eukaryota</taxon>
        <taxon>Viridiplantae</taxon>
        <taxon>Streptophyta</taxon>
        <taxon>Embryophyta</taxon>
        <taxon>Tracheophyta</taxon>
        <taxon>Spermatophyta</taxon>
        <taxon>Magnoliopsida</taxon>
        <taxon>eudicotyledons</taxon>
        <taxon>Gunneridae</taxon>
        <taxon>Pentapetalae</taxon>
        <taxon>rosids</taxon>
        <taxon>fabids</taxon>
        <taxon>Rosales</taxon>
        <taxon>Rosaceae</taxon>
        <taxon>Rosoideae</taxon>
        <taxon>Rosoideae incertae sedis</taxon>
        <taxon>Rosa</taxon>
    </lineage>
</organism>
<dbReference type="GO" id="GO:0005634">
    <property type="term" value="C:nucleus"/>
    <property type="evidence" value="ECO:0007669"/>
    <property type="project" value="UniProtKB-SubCell"/>
</dbReference>
<evidence type="ECO:0000256" key="1">
    <source>
        <dbReference type="ARBA" id="ARBA00004123"/>
    </source>
</evidence>
<reference evidence="7 8" key="1">
    <citation type="journal article" date="2018" name="Nat. Genet.">
        <title>The Rosa genome provides new insights in the design of modern roses.</title>
        <authorList>
            <person name="Bendahmane M."/>
        </authorList>
    </citation>
    <scope>NUCLEOTIDE SEQUENCE [LARGE SCALE GENOMIC DNA]</scope>
    <source>
        <strain evidence="8">cv. Old Blush</strain>
    </source>
</reference>
<dbReference type="PANTHER" id="PTHR31541">
    <property type="entry name" value="B3 DOMAIN PLANT PROTEIN-RELATED"/>
    <property type="match status" value="1"/>
</dbReference>
<dbReference type="Proteomes" id="UP000238479">
    <property type="component" value="Chromosome 4"/>
</dbReference>
<keyword evidence="2" id="KW-0805">Transcription regulation</keyword>
<keyword evidence="8" id="KW-1185">Reference proteome</keyword>
<dbReference type="SUPFAM" id="SSF101936">
    <property type="entry name" value="DNA-binding pseudobarrel domain"/>
    <property type="match status" value="1"/>
</dbReference>
<sequence length="163" mass="18977">MNLMETQKKVKKPRALPFDGPPPELPMDLRNKIESLHGSEPKLVIQKEITNTDVNRHHDRLNMPRNQVLTMDVLNEQERKKVFEHGLEVRVIQPCLEERNLQLRKWNSHNGGYSYVLNSGWKDVVSKCEDRIRPGNTIQVWSFRVDDRGEVCFALVCHGPTKL</sequence>